<accession>A0AAI8SRJ7</accession>
<protein>
    <submittedName>
        <fullName evidence="2">Uncharacterized protein</fullName>
    </submittedName>
</protein>
<reference evidence="2 3" key="1">
    <citation type="submission" date="2019-09" db="EMBL/GenBank/DDBJ databases">
        <title>Complete genome sequence of Mycobacterium avium subsp. hominissuis strain JP-H-1.</title>
        <authorList>
            <person name="Kinoshita Y."/>
            <person name="Niwa H."/>
            <person name="Uchida-Fujii E."/>
            <person name="Nukada T."/>
        </authorList>
    </citation>
    <scope>NUCLEOTIDE SEQUENCE [LARGE SCALE GENOMIC DNA]</scope>
    <source>
        <strain evidence="2 3">JP-H-1</strain>
    </source>
</reference>
<dbReference type="EMBL" id="AP020326">
    <property type="protein sequence ID" value="BBN49781.1"/>
    <property type="molecule type" value="Genomic_DNA"/>
</dbReference>
<proteinExistence type="predicted"/>
<gene>
    <name evidence="2" type="ORF">JPH1_42560</name>
</gene>
<evidence type="ECO:0000313" key="2">
    <source>
        <dbReference type="EMBL" id="BBN49781.1"/>
    </source>
</evidence>
<evidence type="ECO:0000313" key="3">
    <source>
        <dbReference type="Proteomes" id="UP000327362"/>
    </source>
</evidence>
<dbReference type="AlphaFoldDB" id="A0AAI8SRJ7"/>
<feature type="region of interest" description="Disordered" evidence="1">
    <location>
        <begin position="123"/>
        <end position="151"/>
    </location>
</feature>
<organism evidence="2 3">
    <name type="scientific">Mycobacterium avium subsp. hominissuis</name>
    <dbReference type="NCBI Taxonomy" id="439334"/>
    <lineage>
        <taxon>Bacteria</taxon>
        <taxon>Bacillati</taxon>
        <taxon>Actinomycetota</taxon>
        <taxon>Actinomycetes</taxon>
        <taxon>Mycobacteriales</taxon>
        <taxon>Mycobacteriaceae</taxon>
        <taxon>Mycobacterium</taxon>
        <taxon>Mycobacterium avium complex (MAC)</taxon>
    </lineage>
</organism>
<name>A0AAI8SRJ7_MYCAV</name>
<evidence type="ECO:0000256" key="1">
    <source>
        <dbReference type="SAM" id="MobiDB-lite"/>
    </source>
</evidence>
<sequence length="208" mass="22788">MAIPGIAEAGHDVGRLVESLVYRGGEHSRVGRRFPNRRKAFRRGHHTQHGDIGGAATLQQPQGVRHRAAGRQHRVQHHHRPAGQLVGQRRQIRDRPVGLLVAGDADEAHLGLGQRGLRRVDHAQPGAQHRNQQRRIDQSGPGGRGHRGADPDRLARRVAAGLVDQHQRQIAQRGPKSGGVGAFVAQHRQPGRGQRVVDHAHVHLVEGI</sequence>
<dbReference type="Proteomes" id="UP000327362">
    <property type="component" value="Chromosome"/>
</dbReference>